<evidence type="ECO:0000313" key="3">
    <source>
        <dbReference type="Proteomes" id="UP000026960"/>
    </source>
</evidence>
<evidence type="ECO:0000256" key="1">
    <source>
        <dbReference type="SAM" id="MobiDB-lite"/>
    </source>
</evidence>
<protein>
    <submittedName>
        <fullName evidence="2">Uncharacterized protein</fullName>
    </submittedName>
</protein>
<dbReference type="HOGENOM" id="CLU_2501600_0_0_1"/>
<feature type="region of interest" description="Disordered" evidence="1">
    <location>
        <begin position="66"/>
        <end position="89"/>
    </location>
</feature>
<sequence>MSRVVEEGRGADDDSTETMGMGEGGEPVAKTGLPRRYLEQGGVRGVRREILVGWVGLASNVGDFLAPASQGGGRPTEGREMVARGDREL</sequence>
<dbReference type="AlphaFoldDB" id="A0A0D3GGE2"/>
<feature type="region of interest" description="Disordered" evidence="1">
    <location>
        <begin position="1"/>
        <end position="33"/>
    </location>
</feature>
<reference evidence="2" key="1">
    <citation type="journal article" date="2009" name="Rice">
        <title>De Novo Next Generation Sequencing of Plant Genomes.</title>
        <authorList>
            <person name="Rounsley S."/>
            <person name="Marri P.R."/>
            <person name="Yu Y."/>
            <person name="He R."/>
            <person name="Sisneros N."/>
            <person name="Goicoechea J.L."/>
            <person name="Lee S.J."/>
            <person name="Angelova A."/>
            <person name="Kudrna D."/>
            <person name="Luo M."/>
            <person name="Affourtit J."/>
            <person name="Desany B."/>
            <person name="Knight J."/>
            <person name="Niazi F."/>
            <person name="Egholm M."/>
            <person name="Wing R.A."/>
        </authorList>
    </citation>
    <scope>NUCLEOTIDE SEQUENCE [LARGE SCALE GENOMIC DNA]</scope>
    <source>
        <strain evidence="2">cv. IRGC 105608</strain>
    </source>
</reference>
<organism evidence="2">
    <name type="scientific">Oryza barthii</name>
    <dbReference type="NCBI Taxonomy" id="65489"/>
    <lineage>
        <taxon>Eukaryota</taxon>
        <taxon>Viridiplantae</taxon>
        <taxon>Streptophyta</taxon>
        <taxon>Embryophyta</taxon>
        <taxon>Tracheophyta</taxon>
        <taxon>Spermatophyta</taxon>
        <taxon>Magnoliopsida</taxon>
        <taxon>Liliopsida</taxon>
        <taxon>Poales</taxon>
        <taxon>Poaceae</taxon>
        <taxon>BOP clade</taxon>
        <taxon>Oryzoideae</taxon>
        <taxon>Oryzeae</taxon>
        <taxon>Oryzinae</taxon>
        <taxon>Oryza</taxon>
    </lineage>
</organism>
<dbReference type="PaxDb" id="65489-OBART06G14210.1"/>
<reference evidence="2" key="2">
    <citation type="submission" date="2015-03" db="UniProtKB">
        <authorList>
            <consortium name="EnsemblPlants"/>
        </authorList>
    </citation>
    <scope>IDENTIFICATION</scope>
</reference>
<dbReference type="Proteomes" id="UP000026960">
    <property type="component" value="Chromosome 6"/>
</dbReference>
<name>A0A0D3GGE2_9ORYZ</name>
<dbReference type="Gramene" id="OBART06G14210.1">
    <property type="protein sequence ID" value="OBART06G14210.1"/>
    <property type="gene ID" value="OBART06G14210"/>
</dbReference>
<accession>A0A0D3GGE2</accession>
<feature type="compositionally biased region" description="Basic and acidic residues" evidence="1">
    <location>
        <begin position="1"/>
        <end position="12"/>
    </location>
</feature>
<evidence type="ECO:0000313" key="2">
    <source>
        <dbReference type="EnsemblPlants" id="OBART06G14210.1"/>
    </source>
</evidence>
<keyword evidence="3" id="KW-1185">Reference proteome</keyword>
<dbReference type="EnsemblPlants" id="OBART06G14210.1">
    <property type="protein sequence ID" value="OBART06G14210.1"/>
    <property type="gene ID" value="OBART06G14210"/>
</dbReference>
<feature type="compositionally biased region" description="Basic and acidic residues" evidence="1">
    <location>
        <begin position="76"/>
        <end position="89"/>
    </location>
</feature>
<proteinExistence type="predicted"/>